<dbReference type="RefSeq" id="WP_072477613.1">
    <property type="nucleotide sequence ID" value="NZ_FPJG01000006.1"/>
</dbReference>
<protein>
    <submittedName>
        <fullName evidence="2">Uncharacterized protein</fullName>
    </submittedName>
</protein>
<dbReference type="EMBL" id="FPJG01000006">
    <property type="protein sequence ID" value="SFW75045.1"/>
    <property type="molecule type" value="Genomic_DNA"/>
</dbReference>
<name>A0A1K1RT93_9PSEU</name>
<organism evidence="2 3">
    <name type="scientific">Amycolatopsis australiensis</name>
    <dbReference type="NCBI Taxonomy" id="546364"/>
    <lineage>
        <taxon>Bacteria</taxon>
        <taxon>Bacillati</taxon>
        <taxon>Actinomycetota</taxon>
        <taxon>Actinomycetes</taxon>
        <taxon>Pseudonocardiales</taxon>
        <taxon>Pseudonocardiaceae</taxon>
        <taxon>Amycolatopsis</taxon>
    </lineage>
</organism>
<dbReference type="Proteomes" id="UP000182740">
    <property type="component" value="Unassembled WGS sequence"/>
</dbReference>
<dbReference type="OrthoDB" id="9824016at2"/>
<keyword evidence="1" id="KW-0472">Membrane</keyword>
<evidence type="ECO:0000313" key="2">
    <source>
        <dbReference type="EMBL" id="SFW75045.1"/>
    </source>
</evidence>
<keyword evidence="1" id="KW-0812">Transmembrane</keyword>
<keyword evidence="3" id="KW-1185">Reference proteome</keyword>
<keyword evidence="1" id="KW-1133">Transmembrane helix</keyword>
<gene>
    <name evidence="2" type="ORF">SAMN04489730_3877</name>
</gene>
<proteinExistence type="predicted"/>
<evidence type="ECO:0000313" key="3">
    <source>
        <dbReference type="Proteomes" id="UP000182740"/>
    </source>
</evidence>
<sequence>MGFLVAVRGRAARHARAIPVRRRSRTWPDLHLRTLWGQGFCRPDFSGDRLSEAELALWTDNPTGDAPVPVNLYNRALITQDSAESTGFDFFETEHDPASPVDRQVGVVNLAPPASDTYTGCKTASFQGTRAGRSVCLHFRENLLAKDRARIAGALPTLFWPLTCPRPAAANGVIDRGEILAFNPTLAYVNNTCAAAEPVPDMPGIRVRIDAHREPVRIDFASPPPSDPGKMEWEAKPSDGEAIDVSYALITEEAVRQNYQFLPGVLIGLAAAVFPFAVQTAGRIRRRST</sequence>
<feature type="transmembrane region" description="Helical" evidence="1">
    <location>
        <begin position="259"/>
        <end position="278"/>
    </location>
</feature>
<dbReference type="AlphaFoldDB" id="A0A1K1RT93"/>
<evidence type="ECO:0000256" key="1">
    <source>
        <dbReference type="SAM" id="Phobius"/>
    </source>
</evidence>
<reference evidence="3" key="1">
    <citation type="submission" date="2016-11" db="EMBL/GenBank/DDBJ databases">
        <authorList>
            <person name="Varghese N."/>
            <person name="Submissions S."/>
        </authorList>
    </citation>
    <scope>NUCLEOTIDE SEQUENCE [LARGE SCALE GENOMIC DNA]</scope>
    <source>
        <strain evidence="3">DSM 44671</strain>
    </source>
</reference>
<accession>A0A1K1RT93</accession>